<sequence length="58" mass="6357">MKLLLDTSVWGGATAVLTAAGHDVRWMSETDPDPGDEKIMRKAYDEGCAPITLEKDFC</sequence>
<dbReference type="EMBL" id="AFWV01000029">
    <property type="protein sequence ID" value="EGV15942.1"/>
    <property type="molecule type" value="Genomic_DNA"/>
</dbReference>
<feature type="domain" description="DUF5615" evidence="1">
    <location>
        <begin position="1"/>
        <end position="57"/>
    </location>
</feature>
<protein>
    <recommendedName>
        <fullName evidence="1">DUF5615 domain-containing protein</fullName>
    </recommendedName>
</protein>
<dbReference type="Proteomes" id="UP000005459">
    <property type="component" value="Unassembled WGS sequence"/>
</dbReference>
<accession>F9UIM2</accession>
<keyword evidence="3" id="KW-1185">Reference proteome</keyword>
<dbReference type="OrthoDB" id="27473at2"/>
<dbReference type="RefSeq" id="WP_007195643.1">
    <property type="nucleotide sequence ID" value="NZ_AFWV01000029.1"/>
</dbReference>
<evidence type="ECO:0000313" key="2">
    <source>
        <dbReference type="EMBL" id="EGV15942.1"/>
    </source>
</evidence>
<name>F9UIM2_9GAMM</name>
<dbReference type="InterPro" id="IPR041049">
    <property type="entry name" value="DUF5615"/>
</dbReference>
<evidence type="ECO:0000313" key="3">
    <source>
        <dbReference type="Proteomes" id="UP000005459"/>
    </source>
</evidence>
<proteinExistence type="predicted"/>
<organism evidence="2 3">
    <name type="scientific">Thiocapsa marina 5811</name>
    <dbReference type="NCBI Taxonomy" id="768671"/>
    <lineage>
        <taxon>Bacteria</taxon>
        <taxon>Pseudomonadati</taxon>
        <taxon>Pseudomonadota</taxon>
        <taxon>Gammaproteobacteria</taxon>
        <taxon>Chromatiales</taxon>
        <taxon>Chromatiaceae</taxon>
        <taxon>Thiocapsa</taxon>
    </lineage>
</organism>
<dbReference type="AlphaFoldDB" id="F9UIM2"/>
<gene>
    <name evidence="2" type="ORF">ThimaDRAFT_4775</name>
</gene>
<dbReference type="Pfam" id="PF18480">
    <property type="entry name" value="DUF5615"/>
    <property type="match status" value="1"/>
</dbReference>
<evidence type="ECO:0000259" key="1">
    <source>
        <dbReference type="Pfam" id="PF18480"/>
    </source>
</evidence>
<reference evidence="2 3" key="1">
    <citation type="submission" date="2011-06" db="EMBL/GenBank/DDBJ databases">
        <title>The draft genome of Thiocapsa marina 5811.</title>
        <authorList>
            <consortium name="US DOE Joint Genome Institute (JGI-PGF)"/>
            <person name="Lucas S."/>
            <person name="Han J."/>
            <person name="Cheng J.-F."/>
            <person name="Goodwin L."/>
            <person name="Pitluck S."/>
            <person name="Peters L."/>
            <person name="Land M.L."/>
            <person name="Hauser L."/>
            <person name="Vogl K."/>
            <person name="Liu Z."/>
            <person name="Imhoff J."/>
            <person name="Thiel V."/>
            <person name="Frigaard N.-U."/>
            <person name="Bryant D."/>
            <person name="Woyke T.J."/>
        </authorList>
    </citation>
    <scope>NUCLEOTIDE SEQUENCE [LARGE SCALE GENOMIC DNA]</scope>
    <source>
        <strain evidence="2 3">5811</strain>
    </source>
</reference>